<comment type="caution">
    <text evidence="9">The sequence shown here is derived from an EMBL/GenBank/DDBJ whole genome shotgun (WGS) entry which is preliminary data.</text>
</comment>
<comment type="subcellular location">
    <subcellularLocation>
        <location evidence="2">Cytoplasm</location>
    </subcellularLocation>
    <subcellularLocation>
        <location evidence="1">Nucleus</location>
    </subcellularLocation>
</comment>
<dbReference type="SUPFAM" id="SSF48371">
    <property type="entry name" value="ARM repeat"/>
    <property type="match status" value="2"/>
</dbReference>
<dbReference type="GO" id="GO:0005737">
    <property type="term" value="C:cytoplasm"/>
    <property type="evidence" value="ECO:0007669"/>
    <property type="project" value="UniProtKB-SubCell"/>
</dbReference>
<gene>
    <name evidence="9" type="ORF">L596_005727</name>
</gene>
<name>A0A4U8V4B0_STECR</name>
<sequence>MAVSPDINPDSIRQLESAAELFMGDPSRFTADQRRQAEALFTNFRNAGLNLHQCLSIFAQTENLFVVFQVTQCLGIAAFRDWNKLDDNTIQGTYEYLMRYLVNHQNLPQFVLGEMLRCSSRIYKRGVLEGYQRRNSSTAIYEIIKSLVINEFERFRILGCRIIEALAVEFSSSWGGSEYGLTWDFHIRSKKAFEVDTLKNLFELALQVLGNICNYDEYMEQTDKGHAELSEKFLRIANVILYWNFTPKIINLHLVYQNESNASTETTFRPPREWGEVVRNPEFLDLFFKLHTIVRPNNNMLKMSLQCIVQLASTMGEVMEGDSTIGGVYVNFRDQYLQTYIQRFMETFTMPSEEEIIFMSAAIMKLHTYHPVQVYLRIPPELLRRWLEMIAGTIHNYMHKAISSSLADSTHDGSEALRNLFQSWAVIVQHKELYRNKVDQLDAARYNPDAVNFLDVMTRDIVTALFRTFHQTSQCHEEEVSDDHDDEDDIEQFHDLLKHVGTFNASCITYIMPLIAEALLETLKEIPVVFGTIDWKLLQKWQDSTHWTLLIIGSALCSDHANNYLNTRVTNQCLEAADDKLGREPPFDGEGFIALCLTNPEAAATAVMVKQEIKSEESSMEPVANPTPEPLVSILGHLLAMCALQHRMLRNTNAQLCSPVTLRTLLWTTRRVLTGLAAVEGERVTVRFKNNPMWDTVLGMVRMQKDSRLSKMLVEFFLDFCFDIVQLMSGEKKLCEEAIQTLLSVSERRAEEMAGSDMLYARLLRIHIRELSCRRLLVYALVRIGSVCQNTIHYNNMIKFILDPLVNEFCSLVIKNAGTSDTHSQMVDLLECFCGIAEAALPSSAHILLNHILPALELCPRVLGTAHHAQSVVNGVLMLFGEVTEHLIMYITSLASTRKVYDIVASLMKVYRDVYLEKYRTGAVDEEDQSLDLVYFLDVATNILSKDIFNSEDNHGISDGVRISVLELNMLLPLINKSLMSIPSVGKRFFRFILYMTELYPETLAHVDEVQCNNLFDILHAVLSCEFGIEVMNNSLQTIGNIAAYFLRDKAPRVDYVLNRLLGCVPDVFAITLENASQQEIMKNGESTLFHIACNSQEGFAAFIMRTLEIQDPKYRDSLRMAFDRLMDGFTGSPARMALLTFRKKFESFISDVKGRLILLKL</sequence>
<dbReference type="EMBL" id="CM016762">
    <property type="protein sequence ID" value="TMS39157.1"/>
    <property type="molecule type" value="Genomic_DNA"/>
</dbReference>
<keyword evidence="7" id="KW-0539">Nucleus</keyword>
<dbReference type="EMBL" id="AZBU02000001">
    <property type="protein sequence ID" value="TMS39157.1"/>
    <property type="molecule type" value="Genomic_DNA"/>
</dbReference>
<evidence type="ECO:0000256" key="8">
    <source>
        <dbReference type="ARBA" id="ARBA00040444"/>
    </source>
</evidence>
<dbReference type="GO" id="GO:0005643">
    <property type="term" value="C:nuclear pore"/>
    <property type="evidence" value="ECO:0007669"/>
    <property type="project" value="TreeGrafter"/>
</dbReference>
<dbReference type="GO" id="GO:0006611">
    <property type="term" value="P:protein export from nucleus"/>
    <property type="evidence" value="ECO:0007669"/>
    <property type="project" value="TreeGrafter"/>
</dbReference>
<dbReference type="Proteomes" id="UP000298663">
    <property type="component" value="Chromosome X"/>
</dbReference>
<dbReference type="InterPro" id="IPR011989">
    <property type="entry name" value="ARM-like"/>
</dbReference>
<dbReference type="InterPro" id="IPR016024">
    <property type="entry name" value="ARM-type_fold"/>
</dbReference>
<dbReference type="AlphaFoldDB" id="A0A4U8V4B0"/>
<keyword evidence="10" id="KW-1185">Reference proteome</keyword>
<evidence type="ECO:0000256" key="4">
    <source>
        <dbReference type="ARBA" id="ARBA00022448"/>
    </source>
</evidence>
<comment type="similarity">
    <text evidence="3">Belongs to the exportin family.</text>
</comment>
<dbReference type="PANTHER" id="PTHR12596">
    <property type="entry name" value="EXPORTIN 4,7-RELATED"/>
    <property type="match status" value="1"/>
</dbReference>
<dbReference type="STRING" id="34508.A0A4U8V4B0"/>
<evidence type="ECO:0000256" key="6">
    <source>
        <dbReference type="ARBA" id="ARBA00022927"/>
    </source>
</evidence>
<dbReference type="GO" id="GO:0005049">
    <property type="term" value="F:nuclear export signal receptor activity"/>
    <property type="evidence" value="ECO:0007669"/>
    <property type="project" value="InterPro"/>
</dbReference>
<dbReference type="InterPro" id="IPR044189">
    <property type="entry name" value="XPO4/7-like"/>
</dbReference>
<evidence type="ECO:0000256" key="7">
    <source>
        <dbReference type="ARBA" id="ARBA00023242"/>
    </source>
</evidence>
<proteinExistence type="inferred from homology"/>
<reference evidence="9 10" key="2">
    <citation type="journal article" date="2019" name="G3 (Bethesda)">
        <title>Hybrid Assembly of the Genome of the Entomopathogenic Nematode Steinernema carpocapsae Identifies the X-Chromosome.</title>
        <authorList>
            <person name="Serra L."/>
            <person name="Macchietto M."/>
            <person name="Macias-Munoz A."/>
            <person name="McGill C.J."/>
            <person name="Rodriguez I.M."/>
            <person name="Rodriguez B."/>
            <person name="Murad R."/>
            <person name="Mortazavi A."/>
        </authorList>
    </citation>
    <scope>NUCLEOTIDE SEQUENCE [LARGE SCALE GENOMIC DNA]</scope>
    <source>
        <strain evidence="9 10">ALL</strain>
    </source>
</reference>
<evidence type="ECO:0000313" key="10">
    <source>
        <dbReference type="Proteomes" id="UP000298663"/>
    </source>
</evidence>
<keyword evidence="6" id="KW-0653">Protein transport</keyword>
<evidence type="ECO:0000256" key="1">
    <source>
        <dbReference type="ARBA" id="ARBA00004123"/>
    </source>
</evidence>
<dbReference type="OrthoDB" id="5548448at2759"/>
<evidence type="ECO:0000313" key="9">
    <source>
        <dbReference type="EMBL" id="TMS39157.1"/>
    </source>
</evidence>
<organism evidence="9 10">
    <name type="scientific">Steinernema carpocapsae</name>
    <name type="common">Entomopathogenic nematode</name>
    <dbReference type="NCBI Taxonomy" id="34508"/>
    <lineage>
        <taxon>Eukaryota</taxon>
        <taxon>Metazoa</taxon>
        <taxon>Ecdysozoa</taxon>
        <taxon>Nematoda</taxon>
        <taxon>Chromadorea</taxon>
        <taxon>Rhabditida</taxon>
        <taxon>Tylenchina</taxon>
        <taxon>Panagrolaimomorpha</taxon>
        <taxon>Strongyloidoidea</taxon>
        <taxon>Steinernematidae</taxon>
        <taxon>Steinernema</taxon>
    </lineage>
</organism>
<protein>
    <recommendedName>
        <fullName evidence="8">Exportin-4</fullName>
    </recommendedName>
</protein>
<accession>A0A4U8V4B0</accession>
<evidence type="ECO:0000256" key="5">
    <source>
        <dbReference type="ARBA" id="ARBA00022490"/>
    </source>
</evidence>
<dbReference type="Gene3D" id="1.25.10.10">
    <property type="entry name" value="Leucine-rich Repeat Variant"/>
    <property type="match status" value="1"/>
</dbReference>
<reference evidence="9 10" key="1">
    <citation type="journal article" date="2015" name="Genome Biol.">
        <title>Comparative genomics of Steinernema reveals deeply conserved gene regulatory networks.</title>
        <authorList>
            <person name="Dillman A.R."/>
            <person name="Macchietto M."/>
            <person name="Porter C.F."/>
            <person name="Rogers A."/>
            <person name="Williams B."/>
            <person name="Antoshechkin I."/>
            <person name="Lee M.M."/>
            <person name="Goodwin Z."/>
            <person name="Lu X."/>
            <person name="Lewis E.E."/>
            <person name="Goodrich-Blair H."/>
            <person name="Stock S.P."/>
            <person name="Adams B.J."/>
            <person name="Sternberg P.W."/>
            <person name="Mortazavi A."/>
        </authorList>
    </citation>
    <scope>NUCLEOTIDE SEQUENCE [LARGE SCALE GENOMIC DNA]</scope>
    <source>
        <strain evidence="9 10">ALL</strain>
    </source>
</reference>
<keyword evidence="5" id="KW-0963">Cytoplasm</keyword>
<keyword evidence="4" id="KW-0813">Transport</keyword>
<evidence type="ECO:0000256" key="3">
    <source>
        <dbReference type="ARBA" id="ARBA00009466"/>
    </source>
</evidence>
<dbReference type="PANTHER" id="PTHR12596:SF1">
    <property type="entry name" value="EXPORTIN-4"/>
    <property type="match status" value="1"/>
</dbReference>
<evidence type="ECO:0000256" key="2">
    <source>
        <dbReference type="ARBA" id="ARBA00004496"/>
    </source>
</evidence>